<name>A0ABR0BXI6_PURLI</name>
<evidence type="ECO:0000259" key="7">
    <source>
        <dbReference type="Pfam" id="PF01593"/>
    </source>
</evidence>
<dbReference type="InterPro" id="IPR050703">
    <property type="entry name" value="Flavin_MAO"/>
</dbReference>
<dbReference type="SUPFAM" id="SSF51905">
    <property type="entry name" value="FAD/NAD(P)-binding domain"/>
    <property type="match status" value="1"/>
</dbReference>
<evidence type="ECO:0000313" key="9">
    <source>
        <dbReference type="Proteomes" id="UP001287286"/>
    </source>
</evidence>
<evidence type="ECO:0000256" key="4">
    <source>
        <dbReference type="ARBA" id="ARBA00048448"/>
    </source>
</evidence>
<feature type="domain" description="Amine oxidase" evidence="7">
    <location>
        <begin position="121"/>
        <end position="183"/>
    </location>
</feature>
<feature type="compositionally biased region" description="Basic and acidic residues" evidence="6">
    <location>
        <begin position="26"/>
        <end position="35"/>
    </location>
</feature>
<dbReference type="PRINTS" id="PR00757">
    <property type="entry name" value="AMINEOXDASEF"/>
</dbReference>
<gene>
    <name evidence="8" type="ORF">Purlil1_7351</name>
</gene>
<feature type="compositionally biased region" description="Low complexity" evidence="6">
    <location>
        <begin position="13"/>
        <end position="22"/>
    </location>
</feature>
<keyword evidence="9" id="KW-1185">Reference proteome</keyword>
<feature type="domain" description="Amine oxidase" evidence="7">
    <location>
        <begin position="306"/>
        <end position="536"/>
    </location>
</feature>
<dbReference type="EMBL" id="JAWRVI010000026">
    <property type="protein sequence ID" value="KAK4088158.1"/>
    <property type="molecule type" value="Genomic_DNA"/>
</dbReference>
<dbReference type="PANTHER" id="PTHR43563:SF1">
    <property type="entry name" value="AMINE OXIDASE [FLAVIN-CONTAINING] B"/>
    <property type="match status" value="1"/>
</dbReference>
<organism evidence="8 9">
    <name type="scientific">Purpureocillium lilacinum</name>
    <name type="common">Paecilomyces lilacinus</name>
    <dbReference type="NCBI Taxonomy" id="33203"/>
    <lineage>
        <taxon>Eukaryota</taxon>
        <taxon>Fungi</taxon>
        <taxon>Dikarya</taxon>
        <taxon>Ascomycota</taxon>
        <taxon>Pezizomycotina</taxon>
        <taxon>Sordariomycetes</taxon>
        <taxon>Hypocreomycetidae</taxon>
        <taxon>Hypocreales</taxon>
        <taxon>Ophiocordycipitaceae</taxon>
        <taxon>Purpureocillium</taxon>
    </lineage>
</organism>
<keyword evidence="5" id="KW-0285">Flavoprotein</keyword>
<comment type="caution">
    <text evidence="8">The sequence shown here is derived from an EMBL/GenBank/DDBJ whole genome shotgun (WGS) entry which is preliminary data.</text>
</comment>
<evidence type="ECO:0000256" key="2">
    <source>
        <dbReference type="ARBA" id="ARBA00005995"/>
    </source>
</evidence>
<dbReference type="PANTHER" id="PTHR43563">
    <property type="entry name" value="AMINE OXIDASE"/>
    <property type="match status" value="1"/>
</dbReference>
<evidence type="ECO:0000256" key="1">
    <source>
        <dbReference type="ARBA" id="ARBA00001974"/>
    </source>
</evidence>
<dbReference type="EC" id="1.4.3.-" evidence="5"/>
<feature type="compositionally biased region" description="Polar residues" evidence="6">
    <location>
        <begin position="1"/>
        <end position="12"/>
    </location>
</feature>
<evidence type="ECO:0000256" key="3">
    <source>
        <dbReference type="ARBA" id="ARBA00023002"/>
    </source>
</evidence>
<feature type="region of interest" description="Disordered" evidence="6">
    <location>
        <begin position="1"/>
        <end position="43"/>
    </location>
</feature>
<comment type="cofactor">
    <cofactor evidence="1 5">
        <name>FAD</name>
        <dbReference type="ChEBI" id="CHEBI:57692"/>
    </cofactor>
</comment>
<keyword evidence="5" id="KW-0274">FAD</keyword>
<evidence type="ECO:0000313" key="8">
    <source>
        <dbReference type="EMBL" id="KAK4088158.1"/>
    </source>
</evidence>
<dbReference type="Gene3D" id="3.50.50.60">
    <property type="entry name" value="FAD/NAD(P)-binding domain"/>
    <property type="match status" value="1"/>
</dbReference>
<reference evidence="8 9" key="1">
    <citation type="journal article" date="2024" name="Microbiol. Resour. Announc.">
        <title>Genome annotations for the ascomycete fungi Trichoderma harzianum, Trichoderma aggressivum, and Purpureocillium lilacinum.</title>
        <authorList>
            <person name="Beijen E.P.W."/>
            <person name="Ohm R.A."/>
        </authorList>
    </citation>
    <scope>NUCLEOTIDE SEQUENCE [LARGE SCALE GENOMIC DNA]</scope>
    <source>
        <strain evidence="8 9">CBS 150709</strain>
    </source>
</reference>
<evidence type="ECO:0000256" key="5">
    <source>
        <dbReference type="RuleBase" id="RU362067"/>
    </source>
</evidence>
<evidence type="ECO:0000256" key="6">
    <source>
        <dbReference type="SAM" id="MobiDB-lite"/>
    </source>
</evidence>
<protein>
    <recommendedName>
        <fullName evidence="5">Amine oxidase</fullName>
        <ecNumber evidence="5">1.4.3.-</ecNumber>
    </recommendedName>
</protein>
<dbReference type="Pfam" id="PF01593">
    <property type="entry name" value="Amino_oxidase"/>
    <property type="match status" value="2"/>
</dbReference>
<accession>A0ABR0BXI6</accession>
<dbReference type="InterPro" id="IPR001613">
    <property type="entry name" value="Flavin_amine_oxidase"/>
</dbReference>
<comment type="catalytic activity">
    <reaction evidence="4">
        <text>a secondary aliphatic amine + O2 + H2O = a primary amine + an aldehyde + H2O2</text>
        <dbReference type="Rhea" id="RHEA:26414"/>
        <dbReference type="ChEBI" id="CHEBI:15377"/>
        <dbReference type="ChEBI" id="CHEBI:15379"/>
        <dbReference type="ChEBI" id="CHEBI:16240"/>
        <dbReference type="ChEBI" id="CHEBI:17478"/>
        <dbReference type="ChEBI" id="CHEBI:58855"/>
        <dbReference type="ChEBI" id="CHEBI:65296"/>
        <dbReference type="EC" id="1.4.3.4"/>
    </reaction>
</comment>
<proteinExistence type="inferred from homology"/>
<sequence length="547" mass="58659">MQLNLSKHTLSQPSGGPAESGGPEAGPERTPERLGTDAGLPDPGRIEECATNCAYNPSVAASVWYFPARRTNGQASHQSIIIAPSSSSPLPIASFSRKLLNQTMAQDNDDHAQVIVIGAGLSGLTAASELQRQGIDVIVLEACPTIGGRSKSTTTKLGSHIDLGGQWIGHGHDRFTALVEKAGGTIYKTFTRGLPLIVRDRRTVSIFSPSALLSLFYLAIFEVMSKVYVPQSWVSLTVDKAIETMAPTQLARQLLRLLVAVTSTADLANFSMYSYAKSIPLCGGLIDMMGTAGGAQDSLIVESTGIATSMLAGELSRKVITNTPVTSVSRVGSKGVKVGTASGRQFHASKVIVTVPPPMWKSITFEPALPAERLAVQRNTRMGIVYKAFAIYEEPFWREGLGGEILMLDDPAFGVFDSTSPGGPGHLCILVPGSPAHQLDNLSADERREFLLSRLVPHLGRRVLQPLDWHDKSWHLDEHCGGGYMAFPVAGTTEGILPMPHEPIGNLHWAGTETSPDHPGYFEGAIQSGERVAQEIVRVLREVKSGK</sequence>
<dbReference type="SUPFAM" id="SSF54373">
    <property type="entry name" value="FAD-linked reductases, C-terminal domain"/>
    <property type="match status" value="1"/>
</dbReference>
<dbReference type="Proteomes" id="UP001287286">
    <property type="component" value="Unassembled WGS sequence"/>
</dbReference>
<comment type="similarity">
    <text evidence="2 5">Belongs to the flavin monoamine oxidase family.</text>
</comment>
<dbReference type="InterPro" id="IPR002937">
    <property type="entry name" value="Amino_oxidase"/>
</dbReference>
<keyword evidence="3 5" id="KW-0560">Oxidoreductase</keyword>
<dbReference type="InterPro" id="IPR036188">
    <property type="entry name" value="FAD/NAD-bd_sf"/>
</dbReference>